<comment type="caution">
    <text evidence="3">The sequence shown here is derived from an EMBL/GenBank/DDBJ whole genome shotgun (WGS) entry which is preliminary data.</text>
</comment>
<accession>A0AAD4VHS4</accession>
<dbReference type="Proteomes" id="UP001054821">
    <property type="component" value="Chromosome 6"/>
</dbReference>
<dbReference type="AlphaFoldDB" id="A0AAD4VHS4"/>
<reference evidence="3 4" key="1">
    <citation type="journal article" date="2022" name="G3 (Bethesda)">
        <title>Whole-genome sequence and methylome profiling of the almond [Prunus dulcis (Mill.) D.A. Webb] cultivar 'Nonpareil'.</title>
        <authorList>
            <person name="D'Amico-Willman K.M."/>
            <person name="Ouma W.Z."/>
            <person name="Meulia T."/>
            <person name="Sideli G.M."/>
            <person name="Gradziel T.M."/>
            <person name="Fresnedo-Ramirez J."/>
        </authorList>
    </citation>
    <scope>NUCLEOTIDE SEQUENCE [LARGE SCALE GENOMIC DNA]</scope>
    <source>
        <strain evidence="3">Clone GOH B32 T37-40</strain>
    </source>
</reference>
<evidence type="ECO:0000259" key="1">
    <source>
        <dbReference type="Pfam" id="PF03108"/>
    </source>
</evidence>
<evidence type="ECO:0000313" key="3">
    <source>
        <dbReference type="EMBL" id="KAI5324574.1"/>
    </source>
</evidence>
<organism evidence="3 4">
    <name type="scientific">Prunus dulcis</name>
    <name type="common">Almond</name>
    <name type="synonym">Amygdalus dulcis</name>
    <dbReference type="NCBI Taxonomy" id="3755"/>
    <lineage>
        <taxon>Eukaryota</taxon>
        <taxon>Viridiplantae</taxon>
        <taxon>Streptophyta</taxon>
        <taxon>Embryophyta</taxon>
        <taxon>Tracheophyta</taxon>
        <taxon>Spermatophyta</taxon>
        <taxon>Magnoliopsida</taxon>
        <taxon>eudicotyledons</taxon>
        <taxon>Gunneridae</taxon>
        <taxon>Pentapetalae</taxon>
        <taxon>rosids</taxon>
        <taxon>fabids</taxon>
        <taxon>Rosales</taxon>
        <taxon>Rosaceae</taxon>
        <taxon>Amygdaloideae</taxon>
        <taxon>Amygdaleae</taxon>
        <taxon>Prunus</taxon>
    </lineage>
</organism>
<dbReference type="Pfam" id="PF03108">
    <property type="entry name" value="DBD_Tnp_Mut"/>
    <property type="match status" value="1"/>
</dbReference>
<name>A0AAD4VHS4_PRUDU</name>
<dbReference type="InterPro" id="IPR004332">
    <property type="entry name" value="Transposase_MuDR"/>
</dbReference>
<feature type="domain" description="MULE transposase" evidence="2">
    <location>
        <begin position="155"/>
        <end position="208"/>
    </location>
</feature>
<dbReference type="PANTHER" id="PTHR31973">
    <property type="entry name" value="POLYPROTEIN, PUTATIVE-RELATED"/>
    <property type="match status" value="1"/>
</dbReference>
<proteinExistence type="predicted"/>
<gene>
    <name evidence="3" type="ORF">L3X38_033647</name>
</gene>
<dbReference type="InterPro" id="IPR018289">
    <property type="entry name" value="MULE_transposase_dom"/>
</dbReference>
<feature type="domain" description="Transposase MuDR plant" evidence="1">
    <location>
        <begin position="36"/>
        <end position="82"/>
    </location>
</feature>
<keyword evidence="4" id="KW-1185">Reference proteome</keyword>
<protein>
    <recommendedName>
        <fullName evidence="5">MULE transposase domain-containing protein</fullName>
    </recommendedName>
</protein>
<evidence type="ECO:0000313" key="4">
    <source>
        <dbReference type="Proteomes" id="UP001054821"/>
    </source>
</evidence>
<dbReference type="Pfam" id="PF10551">
    <property type="entry name" value="MULE"/>
    <property type="match status" value="1"/>
</dbReference>
<dbReference type="EMBL" id="JAJFAZ020000006">
    <property type="protein sequence ID" value="KAI5324574.1"/>
    <property type="molecule type" value="Genomic_DNA"/>
</dbReference>
<dbReference type="PANTHER" id="PTHR31973:SF187">
    <property type="entry name" value="MUTATOR TRANSPOSASE MUDRA PROTEIN"/>
    <property type="match status" value="1"/>
</dbReference>
<evidence type="ECO:0008006" key="5">
    <source>
        <dbReference type="Google" id="ProtNLM"/>
    </source>
</evidence>
<evidence type="ECO:0000259" key="2">
    <source>
        <dbReference type="Pfam" id="PF10551"/>
    </source>
</evidence>
<sequence length="215" mass="24749">MDFDGISSEFGNDYFGKYGRCGGRKYLSTDWECYITHEGQKFEDGVCEFRDKLAKYLIENDFKIKYLKNELRCVTVVCVKKESNGYKVRSNPLVRPIELITDLKDNYGLDIPYHVACNVKSHCVLACGEDGSRFQQILICFKASIDGFRWCRPMLFIDGTFVNEYKDTLLGATAKNGNEEVFPFAFAIVSSETVDNWRWFLQRISEVLVVLLAML</sequence>